<feature type="domain" description="Heterokaryon incompatibility" evidence="2">
    <location>
        <begin position="192"/>
        <end position="283"/>
    </location>
</feature>
<dbReference type="Proteomes" id="UP000807469">
    <property type="component" value="Unassembled WGS sequence"/>
</dbReference>
<organism evidence="3 4">
    <name type="scientific">Pholiota conissans</name>
    <dbReference type="NCBI Taxonomy" id="109636"/>
    <lineage>
        <taxon>Eukaryota</taxon>
        <taxon>Fungi</taxon>
        <taxon>Dikarya</taxon>
        <taxon>Basidiomycota</taxon>
        <taxon>Agaricomycotina</taxon>
        <taxon>Agaricomycetes</taxon>
        <taxon>Agaricomycetidae</taxon>
        <taxon>Agaricales</taxon>
        <taxon>Agaricineae</taxon>
        <taxon>Strophariaceae</taxon>
        <taxon>Pholiota</taxon>
    </lineage>
</organism>
<reference evidence="3" key="1">
    <citation type="submission" date="2020-11" db="EMBL/GenBank/DDBJ databases">
        <authorList>
            <consortium name="DOE Joint Genome Institute"/>
            <person name="Ahrendt S."/>
            <person name="Riley R."/>
            <person name="Andreopoulos W."/>
            <person name="Labutti K."/>
            <person name="Pangilinan J."/>
            <person name="Ruiz-Duenas F.J."/>
            <person name="Barrasa J.M."/>
            <person name="Sanchez-Garcia M."/>
            <person name="Camarero S."/>
            <person name="Miyauchi S."/>
            <person name="Serrano A."/>
            <person name="Linde D."/>
            <person name="Babiker R."/>
            <person name="Drula E."/>
            <person name="Ayuso-Fernandez I."/>
            <person name="Pacheco R."/>
            <person name="Padilla G."/>
            <person name="Ferreira P."/>
            <person name="Barriuso J."/>
            <person name="Kellner H."/>
            <person name="Castanera R."/>
            <person name="Alfaro M."/>
            <person name="Ramirez L."/>
            <person name="Pisabarro A.G."/>
            <person name="Kuo A."/>
            <person name="Tritt A."/>
            <person name="Lipzen A."/>
            <person name="He G."/>
            <person name="Yan M."/>
            <person name="Ng V."/>
            <person name="Cullen D."/>
            <person name="Martin F."/>
            <person name="Rosso M.-N."/>
            <person name="Henrissat B."/>
            <person name="Hibbett D."/>
            <person name="Martinez A.T."/>
            <person name="Grigoriev I.V."/>
        </authorList>
    </citation>
    <scope>NUCLEOTIDE SEQUENCE</scope>
    <source>
        <strain evidence="3">CIRM-BRFM 674</strain>
    </source>
</reference>
<dbReference type="InterPro" id="IPR010730">
    <property type="entry name" value="HET"/>
</dbReference>
<dbReference type="PANTHER" id="PTHR10622:SF10">
    <property type="entry name" value="HET DOMAIN-CONTAINING PROTEIN"/>
    <property type="match status" value="1"/>
</dbReference>
<accession>A0A9P5Z5U8</accession>
<evidence type="ECO:0000256" key="1">
    <source>
        <dbReference type="SAM" id="MobiDB-lite"/>
    </source>
</evidence>
<dbReference type="AlphaFoldDB" id="A0A9P5Z5U8"/>
<proteinExistence type="predicted"/>
<comment type="caution">
    <text evidence="3">The sequence shown here is derived from an EMBL/GenBank/DDBJ whole genome shotgun (WGS) entry which is preliminary data.</text>
</comment>
<feature type="region of interest" description="Disordered" evidence="1">
    <location>
        <begin position="1"/>
        <end position="20"/>
    </location>
</feature>
<dbReference type="EMBL" id="MU155192">
    <property type="protein sequence ID" value="KAF9480605.1"/>
    <property type="molecule type" value="Genomic_DNA"/>
</dbReference>
<evidence type="ECO:0000313" key="4">
    <source>
        <dbReference type="Proteomes" id="UP000807469"/>
    </source>
</evidence>
<sequence length="621" mass="69955">MQATADPAPAQSSSSGSEPKLHAEDLIRALKSFVLKIVGDSASAVNVKTVIEIALDREDQPSTEQADSDDEVHSEVGLIRRAAVSDRKLGYSSFACQVENAMEGPWYTIEEKLQGCLHDHVFNKMPIRLLCFEKHESNLRIELLERSSIFSRLESKLRAALHTNYPSWKLSAVPTKSNERAIGDLISKYARYAILSHTWLRSAPGEVTYGDWTTSCFNTDDPGYRKLVNFAQVAWADHGLTFGWMDTVCINKESSSELDESIRSMYTWYGHAAMCIVHLSETESLIDMHLDPWFTRGWTLQELLAPQYIKFYNRNWEKFAQDSSSDRDNNLVMGQICHATTITMAEFTNIHIIPFSRRMQLAAAREVTREEDTAYSLMGIFDVSMAIAYGEGAKRAFFRLLQEILNSHSEGIFDLFNWAGEKPASASEILPTTPQHYLRRSFAKLTLNSYMRPLEPLTLTHMGLCIPVLLMPAVSIDGLARNINPIGDYDAIAIISPEKMYRRIPTTYDLLDSRVSGPDGLKDAGHCQYTFAVFNIQRLGTSGAFFISPTCIAILLKCSEPPGKVTSTGDFAHFYTKEPIVFQMQKRDETSKDNMVLAHEGIHLLPDELEKHGMQLISKYL</sequence>
<dbReference type="Pfam" id="PF06985">
    <property type="entry name" value="HET"/>
    <property type="match status" value="1"/>
</dbReference>
<dbReference type="PANTHER" id="PTHR10622">
    <property type="entry name" value="HET DOMAIN-CONTAINING PROTEIN"/>
    <property type="match status" value="1"/>
</dbReference>
<gene>
    <name evidence="3" type="ORF">BDN70DRAFT_877444</name>
</gene>
<keyword evidence="4" id="KW-1185">Reference proteome</keyword>
<dbReference type="OrthoDB" id="5303367at2759"/>
<evidence type="ECO:0000259" key="2">
    <source>
        <dbReference type="Pfam" id="PF06985"/>
    </source>
</evidence>
<name>A0A9P5Z5U8_9AGAR</name>
<evidence type="ECO:0000313" key="3">
    <source>
        <dbReference type="EMBL" id="KAF9480605.1"/>
    </source>
</evidence>
<protein>
    <recommendedName>
        <fullName evidence="2">Heterokaryon incompatibility domain-containing protein</fullName>
    </recommendedName>
</protein>